<dbReference type="Pfam" id="PF06114">
    <property type="entry name" value="Peptidase_M78"/>
    <property type="match status" value="1"/>
</dbReference>
<dbReference type="InterPro" id="IPR010359">
    <property type="entry name" value="IrrE_HExxH"/>
</dbReference>
<comment type="caution">
    <text evidence="2">The sequence shown here is derived from an EMBL/GenBank/DDBJ whole genome shotgun (WGS) entry which is preliminary data.</text>
</comment>
<protein>
    <submittedName>
        <fullName evidence="2">ImmA/IrrE family metallo-endopeptidase</fullName>
    </submittedName>
</protein>
<reference evidence="2 3" key="1">
    <citation type="submission" date="2018-09" db="EMBL/GenBank/DDBJ databases">
        <authorList>
            <person name="Livingstone P.G."/>
            <person name="Whitworth D.E."/>
        </authorList>
    </citation>
    <scope>NUCLEOTIDE SEQUENCE [LARGE SCALE GENOMIC DNA]</scope>
    <source>
        <strain evidence="2 3">CA031B</strain>
    </source>
</reference>
<sequence>MTLPWLSEALRVSGLPPPESFPRDLASDALLALPVTPVGLRGLTSERVRQWLAQRGRDQEIAYRSMYGCMVAFAGKGILFFDKNEPPDVQRFTLAHELGHFVLDHLQPRRRALDFFGEDIRDVLDQKRSATREESLAAALNGVPIGVQVHLMDRSESGAVATGRVARAEQRADRLALEWLAPTKLAREVLKDGPAEEGEARLERFFGLPAVEAQSYARALRREEGRPRFSIASLLGDEQG</sequence>
<gene>
    <name evidence="2" type="ORF">D7Y13_20380</name>
</gene>
<evidence type="ECO:0000313" key="2">
    <source>
        <dbReference type="EMBL" id="RKI06336.1"/>
    </source>
</evidence>
<keyword evidence="3" id="KW-1185">Reference proteome</keyword>
<dbReference type="Gene3D" id="1.10.10.2910">
    <property type="match status" value="1"/>
</dbReference>
<accession>A0ABX9QFR0</accession>
<dbReference type="RefSeq" id="WP_120583058.1">
    <property type="nucleotide sequence ID" value="NZ_RAWI01000153.1"/>
</dbReference>
<dbReference type="EMBL" id="RAWI01000153">
    <property type="protein sequence ID" value="RKI06336.1"/>
    <property type="molecule type" value="Genomic_DNA"/>
</dbReference>
<dbReference type="Proteomes" id="UP000278907">
    <property type="component" value="Unassembled WGS sequence"/>
</dbReference>
<organism evidence="2 3">
    <name type="scientific">Corallococcus praedator</name>
    <dbReference type="NCBI Taxonomy" id="2316724"/>
    <lineage>
        <taxon>Bacteria</taxon>
        <taxon>Pseudomonadati</taxon>
        <taxon>Myxococcota</taxon>
        <taxon>Myxococcia</taxon>
        <taxon>Myxococcales</taxon>
        <taxon>Cystobacterineae</taxon>
        <taxon>Myxococcaceae</taxon>
        <taxon>Corallococcus</taxon>
    </lineage>
</organism>
<evidence type="ECO:0000313" key="3">
    <source>
        <dbReference type="Proteomes" id="UP000278907"/>
    </source>
</evidence>
<feature type="domain" description="IrrE N-terminal-like" evidence="1">
    <location>
        <begin position="76"/>
        <end position="122"/>
    </location>
</feature>
<name>A0ABX9QFR0_9BACT</name>
<proteinExistence type="predicted"/>
<evidence type="ECO:0000259" key="1">
    <source>
        <dbReference type="Pfam" id="PF06114"/>
    </source>
</evidence>